<evidence type="ECO:0000256" key="1">
    <source>
        <dbReference type="ARBA" id="ARBA00001947"/>
    </source>
</evidence>
<keyword evidence="4" id="KW-0862">Zinc</keyword>
<keyword evidence="2" id="KW-0479">Metal-binding</keyword>
<organism evidence="6 7">
    <name type="scientific">Gracilibacillus salinarum</name>
    <dbReference type="NCBI Taxonomy" id="2932255"/>
    <lineage>
        <taxon>Bacteria</taxon>
        <taxon>Bacillati</taxon>
        <taxon>Bacillota</taxon>
        <taxon>Bacilli</taxon>
        <taxon>Bacillales</taxon>
        <taxon>Bacillaceae</taxon>
        <taxon>Gracilibacillus</taxon>
    </lineage>
</organism>
<keyword evidence="3" id="KW-0378">Hydrolase</keyword>
<evidence type="ECO:0000256" key="4">
    <source>
        <dbReference type="ARBA" id="ARBA00022833"/>
    </source>
</evidence>
<dbReference type="InterPro" id="IPR036866">
    <property type="entry name" value="RibonucZ/Hydroxyglut_hydro"/>
</dbReference>
<proteinExistence type="predicted"/>
<comment type="cofactor">
    <cofactor evidence="1">
        <name>Zn(2+)</name>
        <dbReference type="ChEBI" id="CHEBI:29105"/>
    </cofactor>
</comment>
<evidence type="ECO:0000313" key="6">
    <source>
        <dbReference type="EMBL" id="UOQ86002.1"/>
    </source>
</evidence>
<evidence type="ECO:0000313" key="7">
    <source>
        <dbReference type="Proteomes" id="UP000831537"/>
    </source>
</evidence>
<dbReference type="InterPro" id="IPR051453">
    <property type="entry name" value="MBL_Glyoxalase_II"/>
</dbReference>
<dbReference type="InterPro" id="IPR001279">
    <property type="entry name" value="Metallo-B-lactamas"/>
</dbReference>
<reference evidence="6 7" key="1">
    <citation type="submission" date="2022-04" db="EMBL/GenBank/DDBJ databases">
        <title>Gracilibacillus sp. isolated from saltern.</title>
        <authorList>
            <person name="Won M."/>
            <person name="Lee C.-M."/>
            <person name="Woen H.-Y."/>
            <person name="Kwon S.-W."/>
        </authorList>
    </citation>
    <scope>NUCLEOTIDE SEQUENCE [LARGE SCALE GENOMIC DNA]</scope>
    <source>
        <strain evidence="6 7">SSPM10-3</strain>
    </source>
</reference>
<feature type="domain" description="Metallo-beta-lactamase" evidence="5">
    <location>
        <begin position="12"/>
        <end position="191"/>
    </location>
</feature>
<dbReference type="SUPFAM" id="SSF56281">
    <property type="entry name" value="Metallo-hydrolase/oxidoreductase"/>
    <property type="match status" value="1"/>
</dbReference>
<accession>A0ABY4GRX9</accession>
<dbReference type="RefSeq" id="WP_244746315.1">
    <property type="nucleotide sequence ID" value="NZ_CP095071.1"/>
</dbReference>
<dbReference type="Gene3D" id="3.60.15.10">
    <property type="entry name" value="Ribonuclease Z/Hydroxyacylglutathione hydrolase-like"/>
    <property type="match status" value="1"/>
</dbReference>
<dbReference type="PANTHER" id="PTHR46233:SF3">
    <property type="entry name" value="HYDROXYACYLGLUTATHIONE HYDROLASE GLOC"/>
    <property type="match status" value="1"/>
</dbReference>
<gene>
    <name evidence="6" type="ORF">MUN87_03600</name>
</gene>
<keyword evidence="7" id="KW-1185">Reference proteome</keyword>
<protein>
    <submittedName>
        <fullName evidence="6">MBL fold metallo-hydrolase</fullName>
    </submittedName>
</protein>
<evidence type="ECO:0000259" key="5">
    <source>
        <dbReference type="SMART" id="SM00849"/>
    </source>
</evidence>
<evidence type="ECO:0000256" key="3">
    <source>
        <dbReference type="ARBA" id="ARBA00022801"/>
    </source>
</evidence>
<sequence length="209" mass="22822">MKVEQLPLGPLSTNCYLAVLDKEVVIIDPSGDAEKIIGRIEQLAVSPVAILLTHAHFDHIGALDIVREHYRVPVYLHTAEQDWLEDPTLNGSSLFGMGEVTAKAADHLINSGDTELQVGNFTFDARHTPGHSPGGVAYVFHQNRLVFGGDSLFAGGIGRTDLAGGNFEQLEESIKENFYLLPDDYIVYPGHGPETTIKLEKESNPFVQG</sequence>
<dbReference type="PANTHER" id="PTHR46233">
    <property type="entry name" value="HYDROXYACYLGLUTATHIONE HYDROLASE GLOC"/>
    <property type="match status" value="1"/>
</dbReference>
<dbReference type="EMBL" id="CP095071">
    <property type="protein sequence ID" value="UOQ86002.1"/>
    <property type="molecule type" value="Genomic_DNA"/>
</dbReference>
<dbReference type="Pfam" id="PF00753">
    <property type="entry name" value="Lactamase_B"/>
    <property type="match status" value="1"/>
</dbReference>
<dbReference type="SMART" id="SM00849">
    <property type="entry name" value="Lactamase_B"/>
    <property type="match status" value="1"/>
</dbReference>
<dbReference type="CDD" id="cd06262">
    <property type="entry name" value="metallo-hydrolase-like_MBL-fold"/>
    <property type="match status" value="1"/>
</dbReference>
<evidence type="ECO:0000256" key="2">
    <source>
        <dbReference type="ARBA" id="ARBA00022723"/>
    </source>
</evidence>
<dbReference type="Proteomes" id="UP000831537">
    <property type="component" value="Chromosome"/>
</dbReference>
<name>A0ABY4GRX9_9BACI</name>